<dbReference type="EMBL" id="ML993866">
    <property type="protein sequence ID" value="KAF2204900.1"/>
    <property type="molecule type" value="Genomic_DNA"/>
</dbReference>
<gene>
    <name evidence="1" type="ORF">GQ43DRAFT_102398</name>
</gene>
<proteinExistence type="predicted"/>
<dbReference type="AlphaFoldDB" id="A0A9P4JTM3"/>
<evidence type="ECO:0000313" key="1">
    <source>
        <dbReference type="EMBL" id="KAF2204900.1"/>
    </source>
</evidence>
<sequence length="223" mass="25527">MALFRDLRSESIKIRTYLCPVSHLLQRHHQREALKLQQKNITLYTALVAIKDSFLPPPSYIDHNPILSSLDSSVPSHLFRGRKLWARGESVINVYLFHDCLNPCTKYNLFSEGCYSLGCYFALGMQGHVKLKGGNCGLQILRVGDIETRWMRSMFRPRCVIRRLVCLMRYRRVGSEVAVGRQAGKPAREAVAFGRDSWAMFTSYQPYLYSLAPHTRIATTSIP</sequence>
<protein>
    <submittedName>
        <fullName evidence="1">Uncharacterized protein</fullName>
    </submittedName>
</protein>
<organism evidence="1 2">
    <name type="scientific">Delitschia confertaspora ATCC 74209</name>
    <dbReference type="NCBI Taxonomy" id="1513339"/>
    <lineage>
        <taxon>Eukaryota</taxon>
        <taxon>Fungi</taxon>
        <taxon>Dikarya</taxon>
        <taxon>Ascomycota</taxon>
        <taxon>Pezizomycotina</taxon>
        <taxon>Dothideomycetes</taxon>
        <taxon>Pleosporomycetidae</taxon>
        <taxon>Pleosporales</taxon>
        <taxon>Delitschiaceae</taxon>
        <taxon>Delitschia</taxon>
    </lineage>
</organism>
<keyword evidence="2" id="KW-1185">Reference proteome</keyword>
<comment type="caution">
    <text evidence="1">The sequence shown here is derived from an EMBL/GenBank/DDBJ whole genome shotgun (WGS) entry which is preliminary data.</text>
</comment>
<evidence type="ECO:0000313" key="2">
    <source>
        <dbReference type="Proteomes" id="UP000799536"/>
    </source>
</evidence>
<reference evidence="1" key="1">
    <citation type="journal article" date="2020" name="Stud. Mycol.">
        <title>101 Dothideomycetes genomes: a test case for predicting lifestyles and emergence of pathogens.</title>
        <authorList>
            <person name="Haridas S."/>
            <person name="Albert R."/>
            <person name="Binder M."/>
            <person name="Bloem J."/>
            <person name="Labutti K."/>
            <person name="Salamov A."/>
            <person name="Andreopoulos B."/>
            <person name="Baker S."/>
            <person name="Barry K."/>
            <person name="Bills G."/>
            <person name="Bluhm B."/>
            <person name="Cannon C."/>
            <person name="Castanera R."/>
            <person name="Culley D."/>
            <person name="Daum C."/>
            <person name="Ezra D."/>
            <person name="Gonzalez J."/>
            <person name="Henrissat B."/>
            <person name="Kuo A."/>
            <person name="Liang C."/>
            <person name="Lipzen A."/>
            <person name="Lutzoni F."/>
            <person name="Magnuson J."/>
            <person name="Mondo S."/>
            <person name="Nolan M."/>
            <person name="Ohm R."/>
            <person name="Pangilinan J."/>
            <person name="Park H.-J."/>
            <person name="Ramirez L."/>
            <person name="Alfaro M."/>
            <person name="Sun H."/>
            <person name="Tritt A."/>
            <person name="Yoshinaga Y."/>
            <person name="Zwiers L.-H."/>
            <person name="Turgeon B."/>
            <person name="Goodwin S."/>
            <person name="Spatafora J."/>
            <person name="Crous P."/>
            <person name="Grigoriev I."/>
        </authorList>
    </citation>
    <scope>NUCLEOTIDE SEQUENCE</scope>
    <source>
        <strain evidence="1">ATCC 74209</strain>
    </source>
</reference>
<accession>A0A9P4JTM3</accession>
<dbReference type="Proteomes" id="UP000799536">
    <property type="component" value="Unassembled WGS sequence"/>
</dbReference>
<name>A0A9P4JTM3_9PLEO</name>